<keyword evidence="5 8" id="KW-1133">Transmembrane helix</keyword>
<dbReference type="AlphaFoldDB" id="A0A0H3PAU8"/>
<feature type="domain" description="Cation/H+ exchanger transmembrane" evidence="9">
    <location>
        <begin position="21"/>
        <end position="385"/>
    </location>
</feature>
<dbReference type="Gene3D" id="1.20.1530.20">
    <property type="match status" value="1"/>
</dbReference>
<dbReference type="eggNOG" id="COG0475">
    <property type="taxonomic scope" value="Bacteria"/>
</dbReference>
<gene>
    <name evidence="10" type="ordered locus">CJJ81176_1676</name>
</gene>
<feature type="transmembrane region" description="Helical" evidence="8">
    <location>
        <begin position="12"/>
        <end position="31"/>
    </location>
</feature>
<accession>A0A0H3PAU8</accession>
<organism evidence="10 11">
    <name type="scientific">Campylobacter jejuni subsp. jejuni serotype O:23/36 (strain 81-176)</name>
    <dbReference type="NCBI Taxonomy" id="354242"/>
    <lineage>
        <taxon>Bacteria</taxon>
        <taxon>Pseudomonadati</taxon>
        <taxon>Campylobacterota</taxon>
        <taxon>Epsilonproteobacteria</taxon>
        <taxon>Campylobacterales</taxon>
        <taxon>Campylobacteraceae</taxon>
        <taxon>Campylobacter</taxon>
    </lineage>
</organism>
<dbReference type="Proteomes" id="UP000000646">
    <property type="component" value="Chromosome"/>
</dbReference>
<evidence type="ECO:0000256" key="1">
    <source>
        <dbReference type="ARBA" id="ARBA00004141"/>
    </source>
</evidence>
<dbReference type="GO" id="GO:0016020">
    <property type="term" value="C:membrane"/>
    <property type="evidence" value="ECO:0007669"/>
    <property type="project" value="UniProtKB-SubCell"/>
</dbReference>
<comment type="subcellular location">
    <subcellularLocation>
        <location evidence="1">Membrane</location>
        <topology evidence="1">Multi-pass membrane protein</topology>
    </subcellularLocation>
</comment>
<keyword evidence="7 8" id="KW-0472">Membrane</keyword>
<evidence type="ECO:0000256" key="7">
    <source>
        <dbReference type="ARBA" id="ARBA00023136"/>
    </source>
</evidence>
<dbReference type="InterPro" id="IPR038770">
    <property type="entry name" value="Na+/solute_symporter_sf"/>
</dbReference>
<evidence type="ECO:0000256" key="6">
    <source>
        <dbReference type="ARBA" id="ARBA00023065"/>
    </source>
</evidence>
<dbReference type="GO" id="GO:1902600">
    <property type="term" value="P:proton transmembrane transport"/>
    <property type="evidence" value="ECO:0007669"/>
    <property type="project" value="InterPro"/>
</dbReference>
<dbReference type="HOGENOM" id="CLU_005126_7_1_7"/>
<dbReference type="KEGG" id="cjj:CJJ81176_1676"/>
<feature type="transmembrane region" description="Helical" evidence="8">
    <location>
        <begin position="68"/>
        <end position="86"/>
    </location>
</feature>
<feature type="transmembrane region" description="Helical" evidence="8">
    <location>
        <begin position="302"/>
        <end position="325"/>
    </location>
</feature>
<keyword evidence="2" id="KW-0813">Transport</keyword>
<feature type="transmembrane region" description="Helical" evidence="8">
    <location>
        <begin position="228"/>
        <end position="260"/>
    </location>
</feature>
<feature type="transmembrane region" description="Helical" evidence="8">
    <location>
        <begin position="183"/>
        <end position="208"/>
    </location>
</feature>
<dbReference type="GO" id="GO:0015297">
    <property type="term" value="F:antiporter activity"/>
    <property type="evidence" value="ECO:0007669"/>
    <property type="project" value="UniProtKB-KW"/>
</dbReference>
<dbReference type="Pfam" id="PF00999">
    <property type="entry name" value="Na_H_Exchanger"/>
    <property type="match status" value="1"/>
</dbReference>
<dbReference type="InterPro" id="IPR006153">
    <property type="entry name" value="Cation/H_exchanger_TM"/>
</dbReference>
<feature type="transmembrane region" description="Helical" evidence="8">
    <location>
        <begin position="38"/>
        <end position="56"/>
    </location>
</feature>
<evidence type="ECO:0000256" key="4">
    <source>
        <dbReference type="ARBA" id="ARBA00022692"/>
    </source>
</evidence>
<feature type="transmembrane region" description="Helical" evidence="8">
    <location>
        <begin position="272"/>
        <end position="290"/>
    </location>
</feature>
<dbReference type="PANTHER" id="PTHR43562:SF1">
    <property type="entry name" value="NA(+)_H(+) ANTIPORTER YJBQ-RELATED"/>
    <property type="match status" value="1"/>
</dbReference>
<feature type="transmembrane region" description="Helical" evidence="8">
    <location>
        <begin position="98"/>
        <end position="124"/>
    </location>
</feature>
<reference evidence="11" key="1">
    <citation type="submission" date="2006-12" db="EMBL/GenBank/DDBJ databases">
        <authorList>
            <person name="Fouts D.E."/>
            <person name="Nelson K.E."/>
            <person name="Sebastian Y."/>
        </authorList>
    </citation>
    <scope>NUCLEOTIDE SEQUENCE [LARGE SCALE GENOMIC DNA]</scope>
    <source>
        <strain evidence="11">81-176</strain>
    </source>
</reference>
<proteinExistence type="predicted"/>
<protein>
    <submittedName>
        <fullName evidence="10">Sodium/hydrogen exchanger family protein</fullName>
    </submittedName>
</protein>
<evidence type="ECO:0000313" key="10">
    <source>
        <dbReference type="EMBL" id="EAQ72886.1"/>
    </source>
</evidence>
<dbReference type="EMBL" id="CP000538">
    <property type="protein sequence ID" value="EAQ72886.1"/>
    <property type="molecule type" value="Genomic_DNA"/>
</dbReference>
<evidence type="ECO:0000256" key="5">
    <source>
        <dbReference type="ARBA" id="ARBA00022989"/>
    </source>
</evidence>
<keyword evidence="4 8" id="KW-0812">Transmembrane</keyword>
<evidence type="ECO:0000313" key="11">
    <source>
        <dbReference type="Proteomes" id="UP000000646"/>
    </source>
</evidence>
<dbReference type="PANTHER" id="PTHR43562">
    <property type="entry name" value="NAPA-TYPE SODIUM/HYDROGEN ANTIPORTER"/>
    <property type="match status" value="1"/>
</dbReference>
<evidence type="ECO:0000259" key="9">
    <source>
        <dbReference type="Pfam" id="PF00999"/>
    </source>
</evidence>
<evidence type="ECO:0000256" key="3">
    <source>
        <dbReference type="ARBA" id="ARBA00022449"/>
    </source>
</evidence>
<name>A0A0H3PAU8_CAMJJ</name>
<evidence type="ECO:0000256" key="8">
    <source>
        <dbReference type="SAM" id="Phobius"/>
    </source>
</evidence>
<dbReference type="RefSeq" id="WP_002869286.1">
    <property type="nucleotide sequence ID" value="NC_008787.1"/>
</dbReference>
<feature type="transmembrane region" description="Helical" evidence="8">
    <location>
        <begin position="332"/>
        <end position="353"/>
    </location>
</feature>
<feature type="transmembrane region" description="Helical" evidence="8">
    <location>
        <begin position="144"/>
        <end position="171"/>
    </location>
</feature>
<feature type="transmembrane region" description="Helical" evidence="8">
    <location>
        <begin position="365"/>
        <end position="386"/>
    </location>
</feature>
<keyword evidence="3" id="KW-0050">Antiport</keyword>
<evidence type="ECO:0000256" key="2">
    <source>
        <dbReference type="ARBA" id="ARBA00022448"/>
    </source>
</evidence>
<sequence length="391" mass="44043">MHQSVIDPQGLIDLKILIVIALCLLFSPHIARILRLPLSATEIILGAIIAYFGFIGKSENFALLANVGFYYLMFIAGMEVNLRAFFNMDKEVAKKSFFYIFLLYTLSSFIVWIFGLSLVFVIIIPVMSVGLLSLLFKDFGKECYWLNIAMIVATLAEVISIVLLTIAGAFLREGTGIIDVAQSILYLNIFLGLCLLGFKMLGVLFWWYPQLKVVLMPWEDKNEKDIRFCMAIFILIIVAMVITKLEIVLGSFIAGSFIATFFDHKKDLEHKLSTFGHGFLIPIFFIHIGSTFDLKMILDYKIVLQAFLLMFVMVGLRILCASVFLKRIGFKNMILFGLSHSMPLTLLIATATLGYSGKVIDEKLYSALILTALFEAVIVMSMIKFLSNSKK</sequence>
<keyword evidence="6" id="KW-0406">Ion transport</keyword>